<dbReference type="SUPFAM" id="SSF54001">
    <property type="entry name" value="Cysteine proteinases"/>
    <property type="match status" value="1"/>
</dbReference>
<protein>
    <submittedName>
        <fullName evidence="3">Kyphoscoliosis peptidase</fullName>
        <ecNumber evidence="3">3.4.-.-</ecNumber>
    </submittedName>
</protein>
<evidence type="ECO:0000313" key="3">
    <source>
        <dbReference type="EMBL" id="SUN50206.1"/>
    </source>
</evidence>
<name>A0A380JVK6_STRDY</name>
<reference evidence="3 4" key="1">
    <citation type="submission" date="2018-06" db="EMBL/GenBank/DDBJ databases">
        <authorList>
            <consortium name="Pathogen Informatics"/>
            <person name="Doyle S."/>
        </authorList>
    </citation>
    <scope>NUCLEOTIDE SEQUENCE [LARGE SCALE GENOMIC DNA]</scope>
    <source>
        <strain evidence="3 4">NCTC4670</strain>
    </source>
</reference>
<dbReference type="SUPFAM" id="SSF69360">
    <property type="entry name" value="Cell wall binding repeat"/>
    <property type="match status" value="1"/>
</dbReference>
<dbReference type="Pfam" id="PF01841">
    <property type="entry name" value="Transglut_core"/>
    <property type="match status" value="1"/>
</dbReference>
<evidence type="ECO:0000313" key="4">
    <source>
        <dbReference type="Proteomes" id="UP000254797"/>
    </source>
</evidence>
<dbReference type="Gene3D" id="2.10.270.10">
    <property type="entry name" value="Cholin Binding"/>
    <property type="match status" value="1"/>
</dbReference>
<dbReference type="GO" id="GO:0016787">
    <property type="term" value="F:hydrolase activity"/>
    <property type="evidence" value="ECO:0007669"/>
    <property type="project" value="UniProtKB-KW"/>
</dbReference>
<accession>A0A380JVK6</accession>
<keyword evidence="3" id="KW-0378">Hydrolase</keyword>
<sequence>MKKMLGQLGIVALSTCFLVAPLYVKADTNQASMVSRELDRKDHLSQTDHLEKVSISTDQIIEGVIQERGGDKLTGLNAYVLGTDKHFRVWPFEMERNLADHLGSDYVSKYDFVKVNHRWSSGGNILLLIPKGSYVLNNLEEYNALVRKTIQGFDLTEKLVVASFDLTESVPLKLLLANAGLSIGQQSRPMTIGSQTFYSRNIRMMNYVEGVGSGSIGGYENSNASLERYLANDEKIKALIEESGAMKETTEKERLRKWCLYVTNTFDYDLEGSSIDNKQAYYRASDIFSVTERQKAVCVGYSAITARALNLMGIKAYVVGGVNDNGIPHQVTRVHYDGAWYYLDTTSGNRPGKKVQITHFGRNYTPVEMSVREANGFREMEYSKAFEDWMMRSNPSEWLVYGRNLQGEKASATTYLDDQTFAELFKNQSAKSHSPKASKGYDQLDEEDYAEEVTMTSQGSVFSNPAAFGGDVLGDDRNITFKNVISHGTWYHNDQGQYRYAVNGQFVQNQWVKDNNDYYYCGSDCNVVTGSYQIEGKWYVFDQFGRLT</sequence>
<dbReference type="RefSeq" id="WP_115246244.1">
    <property type="nucleotide sequence ID" value="NZ_JAIEZX010000004.1"/>
</dbReference>
<dbReference type="InterPro" id="IPR002931">
    <property type="entry name" value="Transglutaminase-like"/>
</dbReference>
<keyword evidence="1" id="KW-0732">Signal</keyword>
<dbReference type="EC" id="3.4.-.-" evidence="3"/>
<evidence type="ECO:0000256" key="1">
    <source>
        <dbReference type="SAM" id="SignalP"/>
    </source>
</evidence>
<feature type="signal peptide" evidence="1">
    <location>
        <begin position="1"/>
        <end position="26"/>
    </location>
</feature>
<gene>
    <name evidence="3" type="primary">KY</name>
    <name evidence="3" type="ORF">NCTC4670_01257</name>
</gene>
<dbReference type="AlphaFoldDB" id="A0A380JVK6"/>
<dbReference type="Gene3D" id="3.10.620.30">
    <property type="match status" value="1"/>
</dbReference>
<evidence type="ECO:0000259" key="2">
    <source>
        <dbReference type="Pfam" id="PF01841"/>
    </source>
</evidence>
<organism evidence="3 4">
    <name type="scientific">Streptococcus dysgalactiae subsp. dysgalactiae</name>
    <dbReference type="NCBI Taxonomy" id="99822"/>
    <lineage>
        <taxon>Bacteria</taxon>
        <taxon>Bacillati</taxon>
        <taxon>Bacillota</taxon>
        <taxon>Bacilli</taxon>
        <taxon>Lactobacillales</taxon>
        <taxon>Streptococcaceae</taxon>
        <taxon>Streptococcus</taxon>
    </lineage>
</organism>
<feature type="domain" description="Transglutaminase-like" evidence="2">
    <location>
        <begin position="247"/>
        <end position="344"/>
    </location>
</feature>
<proteinExistence type="predicted"/>
<dbReference type="InterPro" id="IPR038765">
    <property type="entry name" value="Papain-like_cys_pep_sf"/>
</dbReference>
<dbReference type="Proteomes" id="UP000254797">
    <property type="component" value="Unassembled WGS sequence"/>
</dbReference>
<feature type="chain" id="PRO_5016781247" evidence="1">
    <location>
        <begin position="27"/>
        <end position="548"/>
    </location>
</feature>
<dbReference type="EMBL" id="UHFG01000004">
    <property type="protein sequence ID" value="SUN50206.1"/>
    <property type="molecule type" value="Genomic_DNA"/>
</dbReference>